<dbReference type="SUPFAM" id="SSF52777">
    <property type="entry name" value="CoA-dependent acyltransferases"/>
    <property type="match status" value="1"/>
</dbReference>
<gene>
    <name evidence="1" type="ordered locus">DSY0040</name>
</gene>
<keyword evidence="2" id="KW-1185">Reference proteome</keyword>
<dbReference type="EMBL" id="AP008230">
    <property type="protein sequence ID" value="BAE81829.1"/>
    <property type="molecule type" value="Genomic_DNA"/>
</dbReference>
<dbReference type="InterPro" id="IPR023213">
    <property type="entry name" value="CAT-like_dom_sf"/>
</dbReference>
<evidence type="ECO:0000313" key="2">
    <source>
        <dbReference type="Proteomes" id="UP000001946"/>
    </source>
</evidence>
<dbReference type="STRING" id="138119.DSY0040"/>
<dbReference type="AlphaFoldDB" id="Q252G3"/>
<dbReference type="InterPro" id="IPR001707">
    <property type="entry name" value="Cmp_AcTrfase"/>
</dbReference>
<reference evidence="1 2" key="1">
    <citation type="journal article" date="2006" name="J. Bacteriol.">
        <title>Complete genome sequence of the dehalorespiring bacterium Desulfitobacterium hafniense Y51 and comparison with Dehalococcoides ethenogenes 195.</title>
        <authorList>
            <person name="Nonaka H."/>
            <person name="Keresztes G."/>
            <person name="Shinoda Y."/>
            <person name="Ikenaga Y."/>
            <person name="Abe M."/>
            <person name="Naito K."/>
            <person name="Inatomi K."/>
            <person name="Furukawa K."/>
            <person name="Inui M."/>
            <person name="Yukawa H."/>
        </authorList>
    </citation>
    <scope>NUCLEOTIDE SEQUENCE [LARGE SCALE GENOMIC DNA]</scope>
    <source>
        <strain evidence="1 2">Y51</strain>
    </source>
</reference>
<dbReference type="GO" id="GO:0008811">
    <property type="term" value="F:chloramphenicol O-acetyltransferase activity"/>
    <property type="evidence" value="ECO:0007669"/>
    <property type="project" value="InterPro"/>
</dbReference>
<sequence length="35" mass="3923">MPLAIQCHHAVCDGYHVGKFVEALRSMAANPKQWL</sequence>
<accession>Q252G3</accession>
<dbReference type="Pfam" id="PF00302">
    <property type="entry name" value="CAT"/>
    <property type="match status" value="1"/>
</dbReference>
<dbReference type="Proteomes" id="UP000001946">
    <property type="component" value="Chromosome"/>
</dbReference>
<dbReference type="HOGENOM" id="CLU_3364606_0_0_9"/>
<dbReference type="Gene3D" id="3.30.559.10">
    <property type="entry name" value="Chloramphenicol acetyltransferase-like domain"/>
    <property type="match status" value="1"/>
</dbReference>
<protein>
    <recommendedName>
        <fullName evidence="3">Chloramphenicol acetyltransferase</fullName>
    </recommendedName>
</protein>
<dbReference type="KEGG" id="dsy:DSY0040"/>
<name>Q252G3_DESHY</name>
<proteinExistence type="predicted"/>
<organism evidence="1 2">
    <name type="scientific">Desulfitobacterium hafniense (strain Y51)</name>
    <dbReference type="NCBI Taxonomy" id="138119"/>
    <lineage>
        <taxon>Bacteria</taxon>
        <taxon>Bacillati</taxon>
        <taxon>Bacillota</taxon>
        <taxon>Clostridia</taxon>
        <taxon>Eubacteriales</taxon>
        <taxon>Desulfitobacteriaceae</taxon>
        <taxon>Desulfitobacterium</taxon>
    </lineage>
</organism>
<dbReference type="eggNOG" id="COG4845">
    <property type="taxonomic scope" value="Bacteria"/>
</dbReference>
<evidence type="ECO:0000313" key="1">
    <source>
        <dbReference type="EMBL" id="BAE81829.1"/>
    </source>
</evidence>
<evidence type="ECO:0008006" key="3">
    <source>
        <dbReference type="Google" id="ProtNLM"/>
    </source>
</evidence>